<gene>
    <name evidence="2" type="ORF">HELGO_WM10974</name>
</gene>
<accession>A0A6S6SJB0</accession>
<sequence length="93" mass="10083">MEEMKLPKFYGLVKIVSIIGAVIGCLAGIFLILESIEFFRYGFIQGIAAISSGSIIILSSLVSLGLILCFLSIVKAQIDTRNMMAQLIKKEAA</sequence>
<dbReference type="AlphaFoldDB" id="A0A6S6SJB0"/>
<feature type="transmembrane region" description="Helical" evidence="1">
    <location>
        <begin position="12"/>
        <end position="33"/>
    </location>
</feature>
<evidence type="ECO:0000256" key="1">
    <source>
        <dbReference type="SAM" id="Phobius"/>
    </source>
</evidence>
<dbReference type="EMBL" id="CACVAY010000013">
    <property type="protein sequence ID" value="CAA6803025.1"/>
    <property type="molecule type" value="Genomic_DNA"/>
</dbReference>
<evidence type="ECO:0008006" key="3">
    <source>
        <dbReference type="Google" id="ProtNLM"/>
    </source>
</evidence>
<keyword evidence="1" id="KW-0812">Transmembrane</keyword>
<keyword evidence="1" id="KW-1133">Transmembrane helix</keyword>
<organism evidence="2">
    <name type="scientific">uncultured Thiotrichaceae bacterium</name>
    <dbReference type="NCBI Taxonomy" id="298394"/>
    <lineage>
        <taxon>Bacteria</taxon>
        <taxon>Pseudomonadati</taxon>
        <taxon>Pseudomonadota</taxon>
        <taxon>Gammaproteobacteria</taxon>
        <taxon>Thiotrichales</taxon>
        <taxon>Thiotrichaceae</taxon>
        <taxon>environmental samples</taxon>
    </lineage>
</organism>
<protein>
    <recommendedName>
        <fullName evidence="3">ABC3 transporter permease protein domain-containing protein</fullName>
    </recommendedName>
</protein>
<keyword evidence="1" id="KW-0472">Membrane</keyword>
<dbReference type="PROSITE" id="PS51257">
    <property type="entry name" value="PROKAR_LIPOPROTEIN"/>
    <property type="match status" value="1"/>
</dbReference>
<reference evidence="2" key="1">
    <citation type="submission" date="2020-01" db="EMBL/GenBank/DDBJ databases">
        <authorList>
            <person name="Meier V. D."/>
            <person name="Meier V D."/>
        </authorList>
    </citation>
    <scope>NUCLEOTIDE SEQUENCE</scope>
    <source>
        <strain evidence="2">HLG_WM_MAG_07</strain>
    </source>
</reference>
<proteinExistence type="predicted"/>
<name>A0A6S6SJB0_9GAMM</name>
<feature type="transmembrane region" description="Helical" evidence="1">
    <location>
        <begin position="53"/>
        <end position="74"/>
    </location>
</feature>
<evidence type="ECO:0000313" key="2">
    <source>
        <dbReference type="EMBL" id="CAA6803025.1"/>
    </source>
</evidence>